<dbReference type="Pfam" id="PF13692">
    <property type="entry name" value="Glyco_trans_1_4"/>
    <property type="match status" value="1"/>
</dbReference>
<dbReference type="RefSeq" id="XP_007510496.1">
    <property type="nucleotide sequence ID" value="XM_007510434.1"/>
</dbReference>
<protein>
    <submittedName>
        <fullName evidence="3">Uncharacterized protein</fullName>
    </submittedName>
</protein>
<keyword evidence="4" id="KW-1185">Reference proteome</keyword>
<dbReference type="Gene3D" id="3.40.50.2000">
    <property type="entry name" value="Glycogen Phosphorylase B"/>
    <property type="match status" value="2"/>
</dbReference>
<dbReference type="PANTHER" id="PTHR12526">
    <property type="entry name" value="GLYCOSYLTRANSFERASE"/>
    <property type="match status" value="1"/>
</dbReference>
<dbReference type="Gene3D" id="3.90.550.10">
    <property type="entry name" value="Spore Coat Polysaccharide Biosynthesis Protein SpsA, Chain A"/>
    <property type="match status" value="1"/>
</dbReference>
<organism evidence="3 4">
    <name type="scientific">Bathycoccus prasinos</name>
    <dbReference type="NCBI Taxonomy" id="41875"/>
    <lineage>
        <taxon>Eukaryota</taxon>
        <taxon>Viridiplantae</taxon>
        <taxon>Chlorophyta</taxon>
        <taxon>Mamiellophyceae</taxon>
        <taxon>Mamiellales</taxon>
        <taxon>Bathycoccaceae</taxon>
        <taxon>Bathycoccus</taxon>
    </lineage>
</organism>
<evidence type="ECO:0000256" key="1">
    <source>
        <dbReference type="SAM" id="MobiDB-lite"/>
    </source>
</evidence>
<dbReference type="CDD" id="cd00761">
    <property type="entry name" value="Glyco_tranf_GTA_type"/>
    <property type="match status" value="1"/>
</dbReference>
<gene>
    <name evidence="3" type="ordered locus">Bathy10g02860</name>
</gene>
<proteinExistence type="predicted"/>
<dbReference type="KEGG" id="bpg:Bathy10g02860"/>
<dbReference type="OrthoDB" id="17040at2759"/>
<dbReference type="PANTHER" id="PTHR12526:SF630">
    <property type="entry name" value="GLYCOSYLTRANSFERASE"/>
    <property type="match status" value="1"/>
</dbReference>
<accession>K8EJ60</accession>
<dbReference type="SUPFAM" id="SSF53756">
    <property type="entry name" value="UDP-Glycosyltransferase/glycogen phosphorylase"/>
    <property type="match status" value="1"/>
</dbReference>
<dbReference type="AlphaFoldDB" id="K8EJ60"/>
<feature type="chain" id="PRO_5003917456" evidence="2">
    <location>
        <begin position="25"/>
        <end position="946"/>
    </location>
</feature>
<dbReference type="GeneID" id="19013361"/>
<evidence type="ECO:0000256" key="2">
    <source>
        <dbReference type="SAM" id="SignalP"/>
    </source>
</evidence>
<feature type="region of interest" description="Disordered" evidence="1">
    <location>
        <begin position="402"/>
        <end position="422"/>
    </location>
</feature>
<dbReference type="SUPFAM" id="SSF53448">
    <property type="entry name" value="Nucleotide-diphospho-sugar transferases"/>
    <property type="match status" value="1"/>
</dbReference>
<keyword evidence="2" id="KW-0732">Signal</keyword>
<sequence>MKRALLRGLFFLLVFLHLLLFSSSSSSFASADNKDDENKKKRPSFPALSLLSGEEDNEVSDDSLFFFGGEKGGESSLAKQKKFSHHRERDDDSFKPILSKEEKSRGVLIVCSEFAGLVPNGGIGTFYTSLANVLSSKEDEEGKEERFFNVTLVYTQGRKVHGKIHKKLRDEEDDDDKRRRAEDPFTQWQEYYKDRLNVNLVPLPPHRVSGITYHAATSYAVLDWILLEQAKTNKPFDVIHFADWQGVGYYSLLHKKSGLGLKNSLLMVMTHGPLLWARKANEEKIESVEDLESHFLEMKSVELADVVVSPSEYLLDWMEGEAGWTLAENAFVQPYVLPVEAKEAVREALDVEKYVRDRLGYTSTGEGGGERVDVKESIAGKITSWLRSALMGEKKIEEENVEVAVEEKEKETDDNEDEREESATIEPIQEFVFFGRLETRKGVILFCDAIDALLRKLDVKPFKVTFLGSDRNKIDREPSKRFVERRSRPWREEKNRAKVTEVNVFTEKNSAEALRYLLEKGKRRLAVLPSLVENSPLSVFELFGVNAPFIASDAGGMPELVKRRTNVVLSKYEKKEFDILFPRNSVNALSEKLREILDHGFVTNAFESTVDVIKNEQRWVQFHKDVAMSRELMLKSSPSSSSPGAAVLRRMKKITEESEMVRDIVDMRAHNVSKGILIVVATRDVDEKLARTLKSISKQKHVKPKAVVVCTSSERNPAFHQVDKDSKNLDYDLSVVEKIGASLAVCRNFAFKTAILNREKNGFSEIAFVDAGNVLEPHALRVFQSALFRFDANVVTSFAHVYDGTSALAEDADIRKLTSANMRQFQPFLGAAFPVATTRNCMGGPVFMVTLNSLINHAGLVLFDKSHSDGYDVWEILSRLTLNGAKLEVIPRAMFWTGSVMKGTKYTKDDRAGRFATEKLREAVKKAPSPAEFRPIFREEKEKDEL</sequence>
<feature type="signal peptide" evidence="2">
    <location>
        <begin position="1"/>
        <end position="24"/>
    </location>
</feature>
<feature type="region of interest" description="Disordered" evidence="1">
    <location>
        <begin position="27"/>
        <end position="47"/>
    </location>
</feature>
<evidence type="ECO:0000313" key="3">
    <source>
        <dbReference type="EMBL" id="CCO18029.1"/>
    </source>
</evidence>
<dbReference type="InterPro" id="IPR029044">
    <property type="entry name" value="Nucleotide-diphossugar_trans"/>
</dbReference>
<reference evidence="3 4" key="1">
    <citation type="submission" date="2011-10" db="EMBL/GenBank/DDBJ databases">
        <authorList>
            <person name="Genoscope - CEA"/>
        </authorList>
    </citation>
    <scope>NUCLEOTIDE SEQUENCE [LARGE SCALE GENOMIC DNA]</scope>
    <source>
        <strain evidence="3 4">RCC 1105</strain>
    </source>
</reference>
<dbReference type="Proteomes" id="UP000198341">
    <property type="component" value="Chromosome 10"/>
</dbReference>
<dbReference type="EMBL" id="FO082269">
    <property type="protein sequence ID" value="CCO18029.1"/>
    <property type="molecule type" value="Genomic_DNA"/>
</dbReference>
<evidence type="ECO:0000313" key="4">
    <source>
        <dbReference type="Proteomes" id="UP000198341"/>
    </source>
</evidence>
<name>K8EJ60_9CHLO</name>